<dbReference type="InterPro" id="IPR020841">
    <property type="entry name" value="PKS_Beta-ketoAc_synthase_dom"/>
</dbReference>
<dbReference type="Pfam" id="PF00109">
    <property type="entry name" value="ketoacyl-synt"/>
    <property type="match status" value="1"/>
</dbReference>
<keyword evidence="6" id="KW-1185">Reference proteome</keyword>
<name>A0A495PXU9_9FLAO</name>
<feature type="domain" description="Ketosynthase family 3 (KS3)" evidence="4">
    <location>
        <begin position="2"/>
        <end position="383"/>
    </location>
</feature>
<dbReference type="RefSeq" id="WP_121344038.1">
    <property type="nucleotide sequence ID" value="NZ_RBLG01000001.1"/>
</dbReference>
<dbReference type="InterPro" id="IPR000794">
    <property type="entry name" value="Beta-ketoacyl_synthase"/>
</dbReference>
<dbReference type="PANTHER" id="PTHR11712:SF336">
    <property type="entry name" value="3-OXOACYL-[ACYL-CARRIER-PROTEIN] SYNTHASE, MITOCHONDRIAL"/>
    <property type="match status" value="1"/>
</dbReference>
<dbReference type="InterPro" id="IPR014031">
    <property type="entry name" value="Ketoacyl_synth_C"/>
</dbReference>
<reference evidence="5 6" key="1">
    <citation type="submission" date="2018-10" db="EMBL/GenBank/DDBJ databases">
        <title>Genomic Encyclopedia of Archaeal and Bacterial Type Strains, Phase II (KMG-II): from individual species to whole genera.</title>
        <authorList>
            <person name="Goeker M."/>
        </authorList>
    </citation>
    <scope>NUCLEOTIDE SEQUENCE [LARGE SCALE GENOMIC DNA]</scope>
    <source>
        <strain evidence="5 6">DSM 19839</strain>
    </source>
</reference>
<dbReference type="OrthoDB" id="1141849at2"/>
<evidence type="ECO:0000259" key="4">
    <source>
        <dbReference type="PROSITE" id="PS52004"/>
    </source>
</evidence>
<dbReference type="Pfam" id="PF02801">
    <property type="entry name" value="Ketoacyl-synt_C"/>
    <property type="match status" value="1"/>
</dbReference>
<dbReference type="GO" id="GO:0006633">
    <property type="term" value="P:fatty acid biosynthetic process"/>
    <property type="evidence" value="ECO:0007669"/>
    <property type="project" value="TreeGrafter"/>
</dbReference>
<proteinExistence type="inferred from homology"/>
<dbReference type="SUPFAM" id="SSF53901">
    <property type="entry name" value="Thiolase-like"/>
    <property type="match status" value="1"/>
</dbReference>
<dbReference type="PANTHER" id="PTHR11712">
    <property type="entry name" value="POLYKETIDE SYNTHASE-RELATED"/>
    <property type="match status" value="1"/>
</dbReference>
<evidence type="ECO:0000256" key="2">
    <source>
        <dbReference type="ARBA" id="ARBA00022679"/>
    </source>
</evidence>
<comment type="similarity">
    <text evidence="1 3">Belongs to the thiolase-like superfamily. Beta-ketoacyl-ACP synthases family.</text>
</comment>
<gene>
    <name evidence="5" type="ORF">BC962_0165</name>
</gene>
<dbReference type="GO" id="GO:0004315">
    <property type="term" value="F:3-oxoacyl-[acyl-carrier-protein] synthase activity"/>
    <property type="evidence" value="ECO:0007669"/>
    <property type="project" value="TreeGrafter"/>
</dbReference>
<dbReference type="PROSITE" id="PS52004">
    <property type="entry name" value="KS3_2"/>
    <property type="match status" value="1"/>
</dbReference>
<dbReference type="InterPro" id="IPR016039">
    <property type="entry name" value="Thiolase-like"/>
</dbReference>
<dbReference type="AlphaFoldDB" id="A0A495PXU9"/>
<comment type="caution">
    <text evidence="5">The sequence shown here is derived from an EMBL/GenBank/DDBJ whole genome shotgun (WGS) entry which is preliminary data.</text>
</comment>
<dbReference type="InterPro" id="IPR014030">
    <property type="entry name" value="Ketoacyl_synth_N"/>
</dbReference>
<dbReference type="GO" id="GO:0005829">
    <property type="term" value="C:cytosol"/>
    <property type="evidence" value="ECO:0007669"/>
    <property type="project" value="TreeGrafter"/>
</dbReference>
<dbReference type="Proteomes" id="UP000276282">
    <property type="component" value="Unassembled WGS sequence"/>
</dbReference>
<evidence type="ECO:0000313" key="5">
    <source>
        <dbReference type="EMBL" id="RKS55206.1"/>
    </source>
</evidence>
<sequence>MKNPVYINSIASISPLGTSREEIWNNYKTDEHFIEKQDFSGSDAFAATLTSKQKKEVEALRNSESRFKSLDNSVLFSIFSARSAFKEAGWTKEDTVGINIGSSRGATQLFEKHHKEFIQNGKVEVLASPSTTLGNISSWVAQDLRTSGPDISHSVTCSTGLHAVLNGVVWLQSGFAEKFMVGGSEAALTPFTIAQMKAMKIYATKDQKYPCQALNMEKIRNTMVLGEAAGVACISNNAENSLAKISGIGYATEELKHSVSISANGTCFQKSMKMAIKDLALSEIDAVVMHAPGTIKGDEAEIYAIKEVFGNELPALTSNKWKIGHTFGASGILSMELAILMLQHNEFIPVPFSSISKAPKRLKNILVNAVGFGGNAVSILITKT</sequence>
<keyword evidence="2 3" id="KW-0808">Transferase</keyword>
<evidence type="ECO:0000256" key="1">
    <source>
        <dbReference type="ARBA" id="ARBA00008467"/>
    </source>
</evidence>
<accession>A0A495PXU9</accession>
<organism evidence="5 6">
    <name type="scientific">Gillisia mitskevichiae</name>
    <dbReference type="NCBI Taxonomy" id="270921"/>
    <lineage>
        <taxon>Bacteria</taxon>
        <taxon>Pseudomonadati</taxon>
        <taxon>Bacteroidota</taxon>
        <taxon>Flavobacteriia</taxon>
        <taxon>Flavobacteriales</taxon>
        <taxon>Flavobacteriaceae</taxon>
        <taxon>Gillisia</taxon>
    </lineage>
</organism>
<protein>
    <submittedName>
        <fullName evidence="5">3-oxoacyl-(Acyl-carrier-protein) synthase</fullName>
    </submittedName>
</protein>
<evidence type="ECO:0000256" key="3">
    <source>
        <dbReference type="RuleBase" id="RU003694"/>
    </source>
</evidence>
<dbReference type="Gene3D" id="3.40.47.10">
    <property type="match status" value="1"/>
</dbReference>
<evidence type="ECO:0000313" key="6">
    <source>
        <dbReference type="Proteomes" id="UP000276282"/>
    </source>
</evidence>
<dbReference type="EMBL" id="RBLG01000001">
    <property type="protein sequence ID" value="RKS55206.1"/>
    <property type="molecule type" value="Genomic_DNA"/>
</dbReference>